<comment type="subunit">
    <text evidence="1">Interacts with H3K4me3 and to a lesser extent with H3K4me2.</text>
</comment>
<dbReference type="GO" id="GO:0006355">
    <property type="term" value="P:regulation of DNA-templated transcription"/>
    <property type="evidence" value="ECO:0007669"/>
    <property type="project" value="UniProtKB-UniRule"/>
</dbReference>
<comment type="domain">
    <text evidence="1">The PHD-type zinc finger mediates the binding to H3K4me3.</text>
</comment>
<dbReference type="GO" id="GO:0000976">
    <property type="term" value="F:transcription cis-regulatory region binding"/>
    <property type="evidence" value="ECO:0007669"/>
    <property type="project" value="TreeGrafter"/>
</dbReference>
<dbReference type="GO" id="GO:0006325">
    <property type="term" value="P:chromatin organization"/>
    <property type="evidence" value="ECO:0007669"/>
    <property type="project" value="UniProtKB-UniRule"/>
</dbReference>
<comment type="subcellular location">
    <subcellularLocation>
        <location evidence="1">Nucleus</location>
    </subcellularLocation>
</comment>
<organism evidence="2 3">
    <name type="scientific">Ensete ventricosum</name>
    <name type="common">Abyssinian banana</name>
    <name type="synonym">Musa ensete</name>
    <dbReference type="NCBI Taxonomy" id="4639"/>
    <lineage>
        <taxon>Eukaryota</taxon>
        <taxon>Viridiplantae</taxon>
        <taxon>Streptophyta</taxon>
        <taxon>Embryophyta</taxon>
        <taxon>Tracheophyta</taxon>
        <taxon>Spermatophyta</taxon>
        <taxon>Magnoliopsida</taxon>
        <taxon>Liliopsida</taxon>
        <taxon>Zingiberales</taxon>
        <taxon>Musaceae</taxon>
        <taxon>Ensete</taxon>
    </lineage>
</organism>
<dbReference type="GO" id="GO:0008270">
    <property type="term" value="F:zinc ion binding"/>
    <property type="evidence" value="ECO:0007669"/>
    <property type="project" value="UniProtKB-KW"/>
</dbReference>
<dbReference type="InterPro" id="IPR045104">
    <property type="entry name" value="Alfin"/>
</dbReference>
<keyword evidence="1" id="KW-0863">Zinc-finger</keyword>
<dbReference type="Pfam" id="PF12165">
    <property type="entry name" value="Alfin"/>
    <property type="match status" value="1"/>
</dbReference>
<name>A0A427AXP6_ENSVE</name>
<dbReference type="Proteomes" id="UP000287651">
    <property type="component" value="Unassembled WGS sequence"/>
</dbReference>
<dbReference type="EMBL" id="AMZH03001008">
    <property type="protein sequence ID" value="RRT81020.1"/>
    <property type="molecule type" value="Genomic_DNA"/>
</dbReference>
<dbReference type="GO" id="GO:0042393">
    <property type="term" value="F:histone binding"/>
    <property type="evidence" value="ECO:0007669"/>
    <property type="project" value="UniProtKB-UniRule"/>
</dbReference>
<comment type="function">
    <text evidence="1">Histone-binding component that specifically recognizes H3 tails trimethylated on 'Lys-4' (H3K4me3), which mark transcription start sites of virtually all active genes.</text>
</comment>
<evidence type="ECO:0000256" key="1">
    <source>
        <dbReference type="RuleBase" id="RU369089"/>
    </source>
</evidence>
<gene>
    <name evidence="2" type="ORF">B296_00022776</name>
</gene>
<dbReference type="GO" id="GO:0005634">
    <property type="term" value="C:nucleus"/>
    <property type="evidence" value="ECO:0007669"/>
    <property type="project" value="UniProtKB-SubCell"/>
</dbReference>
<keyword evidence="1" id="KW-0805">Transcription regulation</keyword>
<dbReference type="AlphaFoldDB" id="A0A427AXP6"/>
<keyword evidence="1" id="KW-0539">Nucleus</keyword>
<accession>A0A427AXP6</accession>
<keyword evidence="1" id="KW-0862">Zinc</keyword>
<reference evidence="2 3" key="1">
    <citation type="journal article" date="2014" name="Agronomy (Basel)">
        <title>A Draft Genome Sequence for Ensete ventricosum, the Drought-Tolerant Tree Against Hunger.</title>
        <authorList>
            <person name="Harrison J."/>
            <person name="Moore K.A."/>
            <person name="Paszkiewicz K."/>
            <person name="Jones T."/>
            <person name="Grant M."/>
            <person name="Ambacheew D."/>
            <person name="Muzemil S."/>
            <person name="Studholme D.J."/>
        </authorList>
    </citation>
    <scope>NUCLEOTIDE SEQUENCE [LARGE SCALE GENOMIC DNA]</scope>
</reference>
<dbReference type="PANTHER" id="PTHR12321">
    <property type="entry name" value="CPG BINDING PROTEIN"/>
    <property type="match status" value="1"/>
</dbReference>
<keyword evidence="1" id="KW-0804">Transcription</keyword>
<proteinExistence type="inferred from homology"/>
<protein>
    <recommendedName>
        <fullName evidence="1">PHD finger protein ALFIN-LIKE</fullName>
    </recommendedName>
</protein>
<sequence length="85" mass="9476">MEGGAGGCNQRSPEEVFRDFRGRRAGIVKALTTDVEKFYRQCDPGKVSRSWFRPLTSAYIMELDGSAPAPFIYLVVSLKSKGRSE</sequence>
<comment type="similarity">
    <text evidence="1">Belongs to the Alfin family.</text>
</comment>
<dbReference type="InterPro" id="IPR021998">
    <property type="entry name" value="Alfin_N"/>
</dbReference>
<dbReference type="PANTHER" id="PTHR12321:SF180">
    <property type="entry name" value="PHD FINGER PROTEIN ALFIN-LIKE 8"/>
    <property type="match status" value="1"/>
</dbReference>
<evidence type="ECO:0000313" key="3">
    <source>
        <dbReference type="Proteomes" id="UP000287651"/>
    </source>
</evidence>
<keyword evidence="1" id="KW-0156">Chromatin regulator</keyword>
<comment type="caution">
    <text evidence="2">The sequence shown here is derived from an EMBL/GenBank/DDBJ whole genome shotgun (WGS) entry which is preliminary data.</text>
</comment>
<evidence type="ECO:0000313" key="2">
    <source>
        <dbReference type="EMBL" id="RRT81020.1"/>
    </source>
</evidence>
<dbReference type="GO" id="GO:0003712">
    <property type="term" value="F:transcription coregulator activity"/>
    <property type="evidence" value="ECO:0007669"/>
    <property type="project" value="TreeGrafter"/>
</dbReference>
<keyword evidence="1" id="KW-0479">Metal-binding</keyword>